<proteinExistence type="predicted"/>
<dbReference type="eggNOG" id="COG1476">
    <property type="taxonomic scope" value="Bacteria"/>
</dbReference>
<evidence type="ECO:0000313" key="3">
    <source>
        <dbReference type="EMBL" id="ENV00417.1"/>
    </source>
</evidence>
<sequence>MDMQQGSNAIKNTTPQAQVSSARKATLTSTPSKQDQAVLSCEVGVRMRESRIMSGLSQVDAAKRLGYENSSKLAKIEKGQSSRIPLWVIRKAAVLYDVSCDYLFGVTQTMERDDVSHASLRELHAFMFAEFDKRHAQDVAVMMGIRTKLETIEKTIVLAAMQAEQLDEARAFIESLPEWQEVRGGNRLINHIERLHHTVTSSALRFKDIKKEMQVKSGTEYQMNLLLEV</sequence>
<dbReference type="HOGENOM" id="CLU_1319887_0_0_6"/>
<dbReference type="AlphaFoldDB" id="N8VKH1"/>
<dbReference type="SUPFAM" id="SSF47413">
    <property type="entry name" value="lambda repressor-like DNA-binding domains"/>
    <property type="match status" value="1"/>
</dbReference>
<reference evidence="3 4" key="1">
    <citation type="submission" date="2013-02" db="EMBL/GenBank/DDBJ databases">
        <title>The Genome Sequence of Acinetobacter sp. NIPH 899.</title>
        <authorList>
            <consortium name="The Broad Institute Genome Sequencing Platform"/>
            <consortium name="The Broad Institute Genome Sequencing Center for Infectious Disease"/>
            <person name="Cerqueira G."/>
            <person name="Feldgarden M."/>
            <person name="Courvalin P."/>
            <person name="Perichon B."/>
            <person name="Grillot-Courvalin C."/>
            <person name="Clermont D."/>
            <person name="Rocha E."/>
            <person name="Yoon E.-J."/>
            <person name="Nemec A."/>
            <person name="Walker B."/>
            <person name="Young S.K."/>
            <person name="Zeng Q."/>
            <person name="Gargeya S."/>
            <person name="Fitzgerald M."/>
            <person name="Haas B."/>
            <person name="Abouelleil A."/>
            <person name="Alvarado L."/>
            <person name="Arachchi H.M."/>
            <person name="Berlin A.M."/>
            <person name="Chapman S.B."/>
            <person name="Dewar J."/>
            <person name="Goldberg J."/>
            <person name="Griggs A."/>
            <person name="Gujja S."/>
            <person name="Hansen M."/>
            <person name="Howarth C."/>
            <person name="Imamovic A."/>
            <person name="Larimer J."/>
            <person name="McCowan C."/>
            <person name="Murphy C."/>
            <person name="Neiman D."/>
            <person name="Pearson M."/>
            <person name="Priest M."/>
            <person name="Roberts A."/>
            <person name="Saif S."/>
            <person name="Shea T."/>
            <person name="Sisk P."/>
            <person name="Sykes S."/>
            <person name="Wortman J."/>
            <person name="Nusbaum C."/>
            <person name="Birren B."/>
        </authorList>
    </citation>
    <scope>NUCLEOTIDE SEQUENCE [LARGE SCALE GENOMIC DNA]</scope>
    <source>
        <strain evidence="3 4">NIPH 899</strain>
    </source>
</reference>
<dbReference type="Gene3D" id="1.10.260.40">
    <property type="entry name" value="lambda repressor-like DNA-binding domains"/>
    <property type="match status" value="1"/>
</dbReference>
<feature type="domain" description="HTH cro/C1-type" evidence="2">
    <location>
        <begin position="47"/>
        <end position="103"/>
    </location>
</feature>
<dbReference type="EMBL" id="APPE01000031">
    <property type="protein sequence ID" value="ENV00417.1"/>
    <property type="molecule type" value="Genomic_DNA"/>
</dbReference>
<feature type="region of interest" description="Disordered" evidence="1">
    <location>
        <begin position="1"/>
        <end position="33"/>
    </location>
</feature>
<evidence type="ECO:0000259" key="2">
    <source>
        <dbReference type="PROSITE" id="PS50943"/>
    </source>
</evidence>
<dbReference type="GO" id="GO:0003677">
    <property type="term" value="F:DNA binding"/>
    <property type="evidence" value="ECO:0007669"/>
    <property type="project" value="InterPro"/>
</dbReference>
<dbReference type="InterPro" id="IPR010982">
    <property type="entry name" value="Lambda_DNA-bd_dom_sf"/>
</dbReference>
<keyword evidence="4" id="KW-1185">Reference proteome</keyword>
<dbReference type="InterPro" id="IPR001387">
    <property type="entry name" value="Cro/C1-type_HTH"/>
</dbReference>
<evidence type="ECO:0000313" key="4">
    <source>
        <dbReference type="Proteomes" id="UP000013070"/>
    </source>
</evidence>
<accession>N8VKH1</accession>
<dbReference type="PATRIC" id="fig|1217710.3.peg.609"/>
<protein>
    <recommendedName>
        <fullName evidence="2">HTH cro/C1-type domain-containing protein</fullName>
    </recommendedName>
</protein>
<evidence type="ECO:0000256" key="1">
    <source>
        <dbReference type="SAM" id="MobiDB-lite"/>
    </source>
</evidence>
<comment type="caution">
    <text evidence="3">The sequence shown here is derived from an EMBL/GenBank/DDBJ whole genome shotgun (WGS) entry which is preliminary data.</text>
</comment>
<dbReference type="CDD" id="cd00093">
    <property type="entry name" value="HTH_XRE"/>
    <property type="match status" value="1"/>
</dbReference>
<dbReference type="Proteomes" id="UP000013070">
    <property type="component" value="Unassembled WGS sequence"/>
</dbReference>
<organism evidence="3 4">
    <name type="scientific">Acinetobacter variabilis</name>
    <dbReference type="NCBI Taxonomy" id="70346"/>
    <lineage>
        <taxon>Bacteria</taxon>
        <taxon>Pseudomonadati</taxon>
        <taxon>Pseudomonadota</taxon>
        <taxon>Gammaproteobacteria</taxon>
        <taxon>Moraxellales</taxon>
        <taxon>Moraxellaceae</taxon>
        <taxon>Acinetobacter</taxon>
    </lineage>
</organism>
<dbReference type="PROSITE" id="PS50943">
    <property type="entry name" value="HTH_CROC1"/>
    <property type="match status" value="1"/>
</dbReference>
<gene>
    <name evidence="3" type="ORF">F969_00649</name>
</gene>
<dbReference type="Pfam" id="PF13560">
    <property type="entry name" value="HTH_31"/>
    <property type="match status" value="1"/>
</dbReference>
<dbReference type="SMART" id="SM00530">
    <property type="entry name" value="HTH_XRE"/>
    <property type="match status" value="1"/>
</dbReference>
<name>N8VKH1_9GAMM</name>